<dbReference type="Gene3D" id="1.10.10.60">
    <property type="entry name" value="Homeodomain-like"/>
    <property type="match status" value="1"/>
</dbReference>
<dbReference type="GO" id="GO:0008289">
    <property type="term" value="F:lipid binding"/>
    <property type="evidence" value="ECO:0007669"/>
    <property type="project" value="InterPro"/>
</dbReference>
<name>A0AAD2AKK6_9LAMI</name>
<evidence type="ECO:0000256" key="3">
    <source>
        <dbReference type="ARBA" id="ARBA00023015"/>
    </source>
</evidence>
<evidence type="ECO:0000256" key="6">
    <source>
        <dbReference type="ARBA" id="ARBA00023155"/>
    </source>
</evidence>
<proteinExistence type="inferred from homology"/>
<protein>
    <submittedName>
        <fullName evidence="14">Uncharacterized protein</fullName>
    </submittedName>
</protein>
<keyword evidence="15" id="KW-1185">Reference proteome</keyword>
<dbReference type="PROSITE" id="PS50848">
    <property type="entry name" value="START"/>
    <property type="match status" value="1"/>
</dbReference>
<dbReference type="PANTHER" id="PTHR45654">
    <property type="entry name" value="HOMEOBOX-LEUCINE ZIPPER PROTEIN MERISTEM L1"/>
    <property type="match status" value="1"/>
</dbReference>
<dbReference type="SMART" id="SM00389">
    <property type="entry name" value="HOX"/>
    <property type="match status" value="1"/>
</dbReference>
<evidence type="ECO:0000256" key="5">
    <source>
        <dbReference type="ARBA" id="ARBA00023125"/>
    </source>
</evidence>
<evidence type="ECO:0000256" key="1">
    <source>
        <dbReference type="ARBA" id="ARBA00004123"/>
    </source>
</evidence>
<evidence type="ECO:0000259" key="12">
    <source>
        <dbReference type="PROSITE" id="PS50071"/>
    </source>
</evidence>
<accession>A0AAD2AKK6</accession>
<dbReference type="InterPro" id="IPR042160">
    <property type="entry name" value="HD-Zip_IV"/>
</dbReference>
<feature type="domain" description="START" evidence="13">
    <location>
        <begin position="210"/>
        <end position="443"/>
    </location>
</feature>
<evidence type="ECO:0000259" key="13">
    <source>
        <dbReference type="PROSITE" id="PS50848"/>
    </source>
</evidence>
<keyword evidence="7" id="KW-0804">Transcription</keyword>
<dbReference type="SMART" id="SM00234">
    <property type="entry name" value="START"/>
    <property type="match status" value="1"/>
</dbReference>
<dbReference type="AlphaFoldDB" id="A0AAD2AKK6"/>
<evidence type="ECO:0000256" key="9">
    <source>
        <dbReference type="PROSITE-ProRule" id="PRU00108"/>
    </source>
</evidence>
<feature type="region of interest" description="Disordered" evidence="11">
    <location>
        <begin position="1"/>
        <end position="30"/>
    </location>
</feature>
<comment type="similarity">
    <text evidence="2">Belongs to the HD-ZIP homeobox family. Class IV subfamily.</text>
</comment>
<evidence type="ECO:0000256" key="11">
    <source>
        <dbReference type="SAM" id="MobiDB-lite"/>
    </source>
</evidence>
<evidence type="ECO:0000313" key="15">
    <source>
        <dbReference type="Proteomes" id="UP000834106"/>
    </source>
</evidence>
<keyword evidence="6 9" id="KW-0371">Homeobox</keyword>
<evidence type="ECO:0000256" key="10">
    <source>
        <dbReference type="RuleBase" id="RU000682"/>
    </source>
</evidence>
<reference evidence="14" key="1">
    <citation type="submission" date="2023-05" db="EMBL/GenBank/DDBJ databases">
        <authorList>
            <person name="Huff M."/>
        </authorList>
    </citation>
    <scope>NUCLEOTIDE SEQUENCE</scope>
</reference>
<dbReference type="CDD" id="cd08875">
    <property type="entry name" value="START_ArGLABRA2_like"/>
    <property type="match status" value="1"/>
</dbReference>
<dbReference type="EMBL" id="OU503058">
    <property type="protein sequence ID" value="CAI9786967.1"/>
    <property type="molecule type" value="Genomic_DNA"/>
</dbReference>
<comment type="subcellular location">
    <subcellularLocation>
        <location evidence="1 9 10">Nucleus</location>
    </subcellularLocation>
</comment>
<dbReference type="PROSITE" id="PS50071">
    <property type="entry name" value="HOMEOBOX_2"/>
    <property type="match status" value="1"/>
</dbReference>
<dbReference type="FunFam" id="1.10.10.60:FF:000229">
    <property type="entry name" value="Homeobox-leucine zipper protein HDG1"/>
    <property type="match status" value="1"/>
</dbReference>
<organism evidence="14 15">
    <name type="scientific">Fraxinus pennsylvanica</name>
    <dbReference type="NCBI Taxonomy" id="56036"/>
    <lineage>
        <taxon>Eukaryota</taxon>
        <taxon>Viridiplantae</taxon>
        <taxon>Streptophyta</taxon>
        <taxon>Embryophyta</taxon>
        <taxon>Tracheophyta</taxon>
        <taxon>Spermatophyta</taxon>
        <taxon>Magnoliopsida</taxon>
        <taxon>eudicotyledons</taxon>
        <taxon>Gunneridae</taxon>
        <taxon>Pentapetalae</taxon>
        <taxon>asterids</taxon>
        <taxon>lamiids</taxon>
        <taxon>Lamiales</taxon>
        <taxon>Oleaceae</taxon>
        <taxon>Oleeae</taxon>
        <taxon>Fraxinus</taxon>
    </lineage>
</organism>
<keyword evidence="5 9" id="KW-0238">DNA-binding</keyword>
<dbReference type="InterPro" id="IPR009057">
    <property type="entry name" value="Homeodomain-like_sf"/>
</dbReference>
<dbReference type="Proteomes" id="UP000834106">
    <property type="component" value="Chromosome 23"/>
</dbReference>
<dbReference type="InterPro" id="IPR001356">
    <property type="entry name" value="HD"/>
</dbReference>
<dbReference type="PANTHER" id="PTHR45654:SF9">
    <property type="entry name" value="HOMEOBOX-LEUCINE ZIPPER PROTEIN HDG10-RELATED"/>
    <property type="match status" value="1"/>
</dbReference>
<dbReference type="InterPro" id="IPR057993">
    <property type="entry name" value="HD-Zip_IV_C"/>
</dbReference>
<keyword evidence="3" id="KW-0805">Transcription regulation</keyword>
<evidence type="ECO:0000256" key="2">
    <source>
        <dbReference type="ARBA" id="ARBA00006789"/>
    </source>
</evidence>
<evidence type="ECO:0000256" key="7">
    <source>
        <dbReference type="ARBA" id="ARBA00023163"/>
    </source>
</evidence>
<feature type="DNA-binding region" description="Homeobox" evidence="9">
    <location>
        <begin position="21"/>
        <end position="80"/>
    </location>
</feature>
<keyword evidence="4" id="KW-0175">Coiled coil</keyword>
<evidence type="ECO:0000256" key="4">
    <source>
        <dbReference type="ARBA" id="ARBA00023054"/>
    </source>
</evidence>
<dbReference type="InterPro" id="IPR023393">
    <property type="entry name" value="START-like_dom_sf"/>
</dbReference>
<dbReference type="InterPro" id="IPR002913">
    <property type="entry name" value="START_lipid-bd_dom"/>
</dbReference>
<sequence length="705" mass="79568">MDSGYGRSVSGNEQTSNSRMGKKPCHRHSTQQIQQLEAFFKECPHPDENQRQQLSRELSLDPKKIMFWFQNKRTQAKVQRERTNGSTLRSENERMHCENLAMKEALNNIICPTCDGLRPREEERQCNIQKLRMENALLKKERERMLNSYSSMKGKLPAFLQMESLGIGSSLSVPRKHFFGQGTGCPPLDTEQIPRSSLNIPSQFQLREIQEMEKSIIIGTAAAAMDELVQLLKIKEPAWIKSPTDGRYLINRNSHDMLFPKANYFKASSARIESSKDSAVVAMATTNLIEMLLDPNKWKDMFPTIVTNARTIEVIDSGRLDGTLYLMYEKMHILSPLVVPREFFFIRYFRQLNSNMWIMADVSYDFIKEIQDASSSPSWKLPSGCMIEDMSNGKSMVTWIEHVQVYDKFLTHRLYRDLICGCQAYGAKRWIASLQRMCERFTFSMKLTNIPWHELEEVTYSAEGRRNLMKLSHRMMKDFFEMLSMSNNLAFSHISELNNSGVRVSLRQSSGLGQPNGLIVSAATSLWLPLSPENLFNFFKDDKKRAEWDVLSNGSPVSEIAHVSTGTHSGNCISIIKPYVPSEKNLLMLQESSIDSLGAIIIYAPMELQSITSAVNGEATSIIPILPSGYIISSDGHLDHNGTGASSSTNTSNSSGSLLTVAFQILQGCNTLSEQQIMESVATVDSLISSTVQKIKDAIECSELI</sequence>
<feature type="compositionally biased region" description="Polar residues" evidence="11">
    <location>
        <begin position="9"/>
        <end position="19"/>
    </location>
</feature>
<dbReference type="Pfam" id="PF00046">
    <property type="entry name" value="Homeodomain"/>
    <property type="match status" value="1"/>
</dbReference>
<dbReference type="Gene3D" id="3.30.530.20">
    <property type="match status" value="1"/>
</dbReference>
<dbReference type="Pfam" id="PF25797">
    <property type="entry name" value="PDF2_C"/>
    <property type="match status" value="1"/>
</dbReference>
<evidence type="ECO:0000256" key="8">
    <source>
        <dbReference type="ARBA" id="ARBA00023242"/>
    </source>
</evidence>
<dbReference type="GO" id="GO:0003677">
    <property type="term" value="F:DNA binding"/>
    <property type="evidence" value="ECO:0007669"/>
    <property type="project" value="UniProtKB-UniRule"/>
</dbReference>
<dbReference type="SUPFAM" id="SSF46689">
    <property type="entry name" value="Homeodomain-like"/>
    <property type="match status" value="1"/>
</dbReference>
<dbReference type="GO" id="GO:0005634">
    <property type="term" value="C:nucleus"/>
    <property type="evidence" value="ECO:0007669"/>
    <property type="project" value="UniProtKB-SubCell"/>
</dbReference>
<dbReference type="SUPFAM" id="SSF55961">
    <property type="entry name" value="Bet v1-like"/>
    <property type="match status" value="2"/>
</dbReference>
<gene>
    <name evidence="14" type="ORF">FPE_LOCUS34397</name>
</gene>
<feature type="domain" description="Homeobox" evidence="12">
    <location>
        <begin position="19"/>
        <end position="79"/>
    </location>
</feature>
<feature type="compositionally biased region" description="Basic residues" evidence="11">
    <location>
        <begin position="20"/>
        <end position="29"/>
    </location>
</feature>
<dbReference type="Pfam" id="PF01852">
    <property type="entry name" value="START"/>
    <property type="match status" value="1"/>
</dbReference>
<evidence type="ECO:0000313" key="14">
    <source>
        <dbReference type="EMBL" id="CAI9786967.1"/>
    </source>
</evidence>
<keyword evidence="8 9" id="KW-0539">Nucleus</keyword>
<dbReference type="CDD" id="cd00086">
    <property type="entry name" value="homeodomain"/>
    <property type="match status" value="1"/>
</dbReference>